<feature type="transmembrane region" description="Helical" evidence="1">
    <location>
        <begin position="130"/>
        <end position="147"/>
    </location>
</feature>
<feature type="transmembrane region" description="Helical" evidence="1">
    <location>
        <begin position="102"/>
        <end position="124"/>
    </location>
</feature>
<dbReference type="InterPro" id="IPR011672">
    <property type="entry name" value="DUF1614"/>
</dbReference>
<dbReference type="STRING" id="1838285.SCAL_001168"/>
<feature type="transmembrane region" description="Helical" evidence="1">
    <location>
        <begin position="213"/>
        <end position="230"/>
    </location>
</feature>
<evidence type="ECO:0000256" key="1">
    <source>
        <dbReference type="SAM" id="Phobius"/>
    </source>
</evidence>
<keyword evidence="1" id="KW-0472">Membrane</keyword>
<feature type="transmembrane region" description="Helical" evidence="1">
    <location>
        <begin position="159"/>
        <end position="187"/>
    </location>
</feature>
<accession>A0A1F2P9C4</accession>
<dbReference type="AlphaFoldDB" id="A0A1F2P9C4"/>
<gene>
    <name evidence="2" type="ORF">SCAL_001168</name>
</gene>
<evidence type="ECO:0000313" key="2">
    <source>
        <dbReference type="EMBL" id="OFV67793.1"/>
    </source>
</evidence>
<sequence length="231" mass="25407">MRGIVRYPDLRMMLFFIFLLSPIFILAYRIEPSAFEFSLNPLVFFAISLLFLLLSIIEIPVLKKKTKKPRYTENEIKTLERLHSVPREEIEGSDGRLYDSMITLNLGGFILPLLFALVIGIISPVSLEEFVIIAIIMFAVTNLLAFIEPGIGIVAPPHIGLLSLPLAILVTPVDIISGMLVSGIIGIELGLLSKIFSIDIEAGSPVFSLGGRGNFEAIYLVILIGLLVAIL</sequence>
<organism evidence="2 3">
    <name type="scientific">Candidatus Syntropharchaeum caldarium</name>
    <dbReference type="NCBI Taxonomy" id="1838285"/>
    <lineage>
        <taxon>Archaea</taxon>
        <taxon>Methanobacteriati</taxon>
        <taxon>Methanobacteriota</taxon>
        <taxon>Stenosarchaea group</taxon>
        <taxon>Methanomicrobia</taxon>
        <taxon>Methanosarcinales</taxon>
        <taxon>ANME-2 cluster</taxon>
        <taxon>Candidatus Syntropharchaeum</taxon>
    </lineage>
</organism>
<reference evidence="2" key="1">
    <citation type="submission" date="2016-05" db="EMBL/GenBank/DDBJ databases">
        <title>Microbial consortia oxidize butane by reversing methanogenesis.</title>
        <authorList>
            <person name="Laso-Perez R."/>
            <person name="Richter M."/>
            <person name="Wegener G."/>
            <person name="Musat F."/>
        </authorList>
    </citation>
    <scope>NUCLEOTIDE SEQUENCE [LARGE SCALE GENOMIC DNA]</scope>
    <source>
        <strain evidence="2">BOX2</strain>
    </source>
</reference>
<dbReference type="Pfam" id="PF07758">
    <property type="entry name" value="DUF1614"/>
    <property type="match status" value="1"/>
</dbReference>
<protein>
    <submittedName>
        <fullName evidence="2">Membrane protein containing DUF1614</fullName>
    </submittedName>
</protein>
<feature type="transmembrane region" description="Helical" evidence="1">
    <location>
        <begin position="12"/>
        <end position="30"/>
    </location>
</feature>
<proteinExistence type="predicted"/>
<dbReference type="Proteomes" id="UP000186940">
    <property type="component" value="Unassembled WGS sequence"/>
</dbReference>
<evidence type="ECO:0000313" key="3">
    <source>
        <dbReference type="Proteomes" id="UP000186940"/>
    </source>
</evidence>
<feature type="transmembrane region" description="Helical" evidence="1">
    <location>
        <begin position="42"/>
        <end position="62"/>
    </location>
</feature>
<keyword evidence="1" id="KW-1133">Transmembrane helix</keyword>
<dbReference type="EMBL" id="LYOS01000003">
    <property type="protein sequence ID" value="OFV67793.1"/>
    <property type="molecule type" value="Genomic_DNA"/>
</dbReference>
<name>A0A1F2P9C4_9EURY</name>
<comment type="caution">
    <text evidence="2">The sequence shown here is derived from an EMBL/GenBank/DDBJ whole genome shotgun (WGS) entry which is preliminary data.</text>
</comment>
<keyword evidence="3" id="KW-1185">Reference proteome</keyword>
<keyword evidence="1" id="KW-0812">Transmembrane</keyword>